<dbReference type="SMART" id="SM01059">
    <property type="entry name" value="CAT"/>
    <property type="match status" value="1"/>
</dbReference>
<evidence type="ECO:0000313" key="1">
    <source>
        <dbReference type="EMBL" id="KUG05491.1"/>
    </source>
</evidence>
<proteinExistence type="predicted"/>
<dbReference type="Pfam" id="PF00302">
    <property type="entry name" value="CAT"/>
    <property type="match status" value="1"/>
</dbReference>
<comment type="caution">
    <text evidence="1">The sequence shown here is derived from an EMBL/GenBank/DDBJ whole genome shotgun (WGS) entry which is preliminary data.</text>
</comment>
<dbReference type="GO" id="GO:0008811">
    <property type="term" value="F:chloramphenicol O-acetyltransferase activity"/>
    <property type="evidence" value="ECO:0007669"/>
    <property type="project" value="InterPro"/>
</dbReference>
<dbReference type="PANTHER" id="PTHR38474">
    <property type="entry name" value="SLR0299 PROTEIN"/>
    <property type="match status" value="1"/>
</dbReference>
<name>A0A0W8EAQ4_9ZZZZ</name>
<dbReference type="Gene3D" id="3.30.559.10">
    <property type="entry name" value="Chloramphenicol acetyltransferase-like domain"/>
    <property type="match status" value="1"/>
</dbReference>
<accession>A0A0W8EAQ4</accession>
<organism evidence="1">
    <name type="scientific">hydrocarbon metagenome</name>
    <dbReference type="NCBI Taxonomy" id="938273"/>
    <lineage>
        <taxon>unclassified sequences</taxon>
        <taxon>metagenomes</taxon>
        <taxon>ecological metagenomes</taxon>
    </lineage>
</organism>
<dbReference type="PANTHER" id="PTHR38474:SF1">
    <property type="entry name" value="SLR0299 PROTEIN"/>
    <property type="match status" value="1"/>
</dbReference>
<gene>
    <name evidence="1" type="ORF">ASZ90_017088</name>
</gene>
<keyword evidence="1" id="KW-0808">Transferase</keyword>
<dbReference type="InterPro" id="IPR001707">
    <property type="entry name" value="Cmp_AcTrfase"/>
</dbReference>
<dbReference type="SUPFAM" id="SSF52777">
    <property type="entry name" value="CoA-dependent acyltransferases"/>
    <property type="match status" value="1"/>
</dbReference>
<dbReference type="PIRSF" id="PIRSF000440">
    <property type="entry name" value="CAT"/>
    <property type="match status" value="1"/>
</dbReference>
<protein>
    <submittedName>
        <fullName evidence="1">Chloramphenicol acetyltransferase</fullName>
    </submittedName>
</protein>
<dbReference type="InterPro" id="IPR023213">
    <property type="entry name" value="CAT-like_dom_sf"/>
</dbReference>
<dbReference type="EMBL" id="LNQE01001812">
    <property type="protein sequence ID" value="KUG05491.1"/>
    <property type="molecule type" value="Genomic_DNA"/>
</dbReference>
<dbReference type="AlphaFoldDB" id="A0A0W8EAQ4"/>
<sequence length="209" mass="24926">MEIINLDTWERTIHYKFFKRMDYPHYNIGVNIDITNFLDKIEENKIPFYYAMIYAATYALNQVKEFRYRIRGEQVVLHNMIHPSFADMSDGTELFKMVTVSMEKSILDFTKKAKEKSKNQMNYFVIEDVEGRDDLTYITCVPWMSFTHLSHTISFNKDDSIPRLAWGKHFKESDKLLLPFSVQAHHSFVDGIHMGKYIDCLQEYLNEYR</sequence>
<reference evidence="1" key="1">
    <citation type="journal article" date="2015" name="Proc. Natl. Acad. Sci. U.S.A.">
        <title>Networks of energetic and metabolic interactions define dynamics in microbial communities.</title>
        <authorList>
            <person name="Embree M."/>
            <person name="Liu J.K."/>
            <person name="Al-Bassam M.M."/>
            <person name="Zengler K."/>
        </authorList>
    </citation>
    <scope>NUCLEOTIDE SEQUENCE</scope>
</reference>